<evidence type="ECO:0000259" key="7">
    <source>
        <dbReference type="PROSITE" id="PS50918"/>
    </source>
</evidence>
<dbReference type="Proteomes" id="UP000663864">
    <property type="component" value="Unassembled WGS sequence"/>
</dbReference>
<keyword evidence="5" id="KW-0539">Nucleus</keyword>
<dbReference type="SUPFAM" id="SSF56399">
    <property type="entry name" value="ADP-ribosylation"/>
    <property type="match status" value="1"/>
</dbReference>
<dbReference type="EMBL" id="CAJNOT010000873">
    <property type="protein sequence ID" value="CAF1099667.1"/>
    <property type="molecule type" value="Genomic_DNA"/>
</dbReference>
<dbReference type="InterPro" id="IPR052056">
    <property type="entry name" value="Mono-ARTD/PARP"/>
</dbReference>
<dbReference type="InterPro" id="IPR004170">
    <property type="entry name" value="WWE_dom"/>
</dbReference>
<dbReference type="GO" id="GO:0003950">
    <property type="term" value="F:NAD+ poly-ADP-ribosyltransferase activity"/>
    <property type="evidence" value="ECO:0007669"/>
    <property type="project" value="UniProtKB-UniRule"/>
</dbReference>
<evidence type="ECO:0000256" key="1">
    <source>
        <dbReference type="ARBA" id="ARBA00004123"/>
    </source>
</evidence>
<dbReference type="Gene3D" id="3.30.720.50">
    <property type="match status" value="1"/>
</dbReference>
<reference evidence="13" key="1">
    <citation type="submission" date="2021-02" db="EMBL/GenBank/DDBJ databases">
        <authorList>
            <person name="Nowell W R."/>
        </authorList>
    </citation>
    <scope>NUCLEOTIDE SEQUENCE</scope>
</reference>
<sequence>MECDNHEDYIEKICTLQYDVLLKDNQSAINEYVDFCSTRQILSIFDFNNKQLRLFGSSISTKEAEKRFFDLQNELLIENIKARKIDGILWWYETWDATWQQYNAEITADIEHHYNTNVSSVIILNELGEQVKIDFHKLEEIYGTRIKRIRRSKIDELQPIYWKLTPLNIEQFLLDSESTEYLWIKDDFDKKMKGLYTRFITIERIQNMRLFKQFSILHEEYLTKYGKIDNGTMRFLYHGCPESATRKIIERGFNRSYCGVNGCVYGRGVYFSTDSSFSDKYANPNEKKEKRMFYSRVLLGRSMIGNSTMCEPADGYDTTTNGTHIFVCYYDSQCYPEYLLTYM</sequence>
<dbReference type="Proteomes" id="UP000663823">
    <property type="component" value="Unassembled WGS sequence"/>
</dbReference>
<protein>
    <recommendedName>
        <fullName evidence="6">Poly [ADP-ribose] polymerase</fullName>
        <shortName evidence="6">PARP</shortName>
        <ecNumber evidence="6">2.4.2.-</ecNumber>
    </recommendedName>
</protein>
<evidence type="ECO:0000313" key="10">
    <source>
        <dbReference type="EMBL" id="CAF1049712.1"/>
    </source>
</evidence>
<evidence type="ECO:0000313" key="12">
    <source>
        <dbReference type="EMBL" id="CAF3504142.1"/>
    </source>
</evidence>
<dbReference type="GO" id="GO:0003714">
    <property type="term" value="F:transcription corepressor activity"/>
    <property type="evidence" value="ECO:0007669"/>
    <property type="project" value="TreeGrafter"/>
</dbReference>
<evidence type="ECO:0000256" key="3">
    <source>
        <dbReference type="ARBA" id="ARBA00022679"/>
    </source>
</evidence>
<evidence type="ECO:0000259" key="8">
    <source>
        <dbReference type="PROSITE" id="PS51059"/>
    </source>
</evidence>
<name>A0A818UD35_9BILA</name>
<dbReference type="InterPro" id="IPR012317">
    <property type="entry name" value="Poly(ADP-ribose)pol_cat_dom"/>
</dbReference>
<keyword evidence="4 6" id="KW-0520">NAD</keyword>
<dbReference type="Pfam" id="PF02825">
    <property type="entry name" value="WWE"/>
    <property type="match status" value="1"/>
</dbReference>
<evidence type="ECO:0000256" key="2">
    <source>
        <dbReference type="ARBA" id="ARBA00022676"/>
    </source>
</evidence>
<evidence type="ECO:0000256" key="4">
    <source>
        <dbReference type="ARBA" id="ARBA00023027"/>
    </source>
</evidence>
<organism evidence="13 15">
    <name type="scientific">Rotaria sordida</name>
    <dbReference type="NCBI Taxonomy" id="392033"/>
    <lineage>
        <taxon>Eukaryota</taxon>
        <taxon>Metazoa</taxon>
        <taxon>Spiralia</taxon>
        <taxon>Gnathifera</taxon>
        <taxon>Rotifera</taxon>
        <taxon>Eurotatoria</taxon>
        <taxon>Bdelloidea</taxon>
        <taxon>Philodinida</taxon>
        <taxon>Philodinidae</taxon>
        <taxon>Rotaria</taxon>
    </lineage>
</organism>
<dbReference type="EC" id="2.4.2.-" evidence="6"/>
<comment type="subcellular location">
    <subcellularLocation>
        <location evidence="1">Nucleus</location>
    </subcellularLocation>
</comment>
<evidence type="ECO:0000313" key="14">
    <source>
        <dbReference type="EMBL" id="CAF3705077.1"/>
    </source>
</evidence>
<dbReference type="EMBL" id="CAJOBD010000579">
    <property type="protein sequence ID" value="CAF3691650.1"/>
    <property type="molecule type" value="Genomic_DNA"/>
</dbReference>
<dbReference type="InterPro" id="IPR037197">
    <property type="entry name" value="WWE_dom_sf"/>
</dbReference>
<proteinExistence type="predicted"/>
<dbReference type="PANTHER" id="PTHR14453:SF67">
    <property type="entry name" value="POLY [ADP-RIBOSE] POLYMERASE"/>
    <property type="match status" value="1"/>
</dbReference>
<evidence type="ECO:0000313" key="11">
    <source>
        <dbReference type="EMBL" id="CAF1099667.1"/>
    </source>
</evidence>
<dbReference type="SUPFAM" id="SSF117839">
    <property type="entry name" value="WWE domain"/>
    <property type="match status" value="1"/>
</dbReference>
<keyword evidence="16" id="KW-1185">Reference proteome</keyword>
<dbReference type="EMBL" id="CAJNOU010000552">
    <property type="protein sequence ID" value="CAF1030072.1"/>
    <property type="molecule type" value="Genomic_DNA"/>
</dbReference>
<evidence type="ECO:0000256" key="5">
    <source>
        <dbReference type="ARBA" id="ARBA00023242"/>
    </source>
</evidence>
<gene>
    <name evidence="14" type="ORF">FNK824_LOCUS9431</name>
    <name evidence="13" type="ORF">JBS370_LOCUS8890</name>
    <name evidence="10" type="ORF">JXQ802_LOCUS16591</name>
    <name evidence="12" type="ORF">OTI717_LOCUS1880</name>
    <name evidence="9" type="ORF">SEV965_LOCUS12263</name>
    <name evidence="11" type="ORF">ZHD862_LOCUS17528</name>
</gene>
<feature type="domain" description="PARP catalytic" evidence="8">
    <location>
        <begin position="158"/>
        <end position="343"/>
    </location>
</feature>
<keyword evidence="2 6" id="KW-0328">Glycosyltransferase</keyword>
<dbReference type="AlphaFoldDB" id="A0A818UD35"/>
<dbReference type="Proteomes" id="UP000663874">
    <property type="component" value="Unassembled WGS sequence"/>
</dbReference>
<evidence type="ECO:0000313" key="9">
    <source>
        <dbReference type="EMBL" id="CAF1030072.1"/>
    </source>
</evidence>
<dbReference type="EMBL" id="CAJNOL010000405">
    <property type="protein sequence ID" value="CAF1049712.1"/>
    <property type="molecule type" value="Genomic_DNA"/>
</dbReference>
<evidence type="ECO:0000313" key="16">
    <source>
        <dbReference type="Proteomes" id="UP000663870"/>
    </source>
</evidence>
<evidence type="ECO:0000313" key="13">
    <source>
        <dbReference type="EMBL" id="CAF3691650.1"/>
    </source>
</evidence>
<dbReference type="EMBL" id="CAJOAX010000085">
    <property type="protein sequence ID" value="CAF3504142.1"/>
    <property type="molecule type" value="Genomic_DNA"/>
</dbReference>
<evidence type="ECO:0000313" key="15">
    <source>
        <dbReference type="Proteomes" id="UP000663836"/>
    </source>
</evidence>
<evidence type="ECO:0000256" key="6">
    <source>
        <dbReference type="RuleBase" id="RU362114"/>
    </source>
</evidence>
<dbReference type="GO" id="GO:0010629">
    <property type="term" value="P:negative regulation of gene expression"/>
    <property type="evidence" value="ECO:0007669"/>
    <property type="project" value="TreeGrafter"/>
</dbReference>
<comment type="caution">
    <text evidence="13">The sequence shown here is derived from an EMBL/GenBank/DDBJ whole genome shotgun (WGS) entry which is preliminary data.</text>
</comment>
<dbReference type="PROSITE" id="PS50918">
    <property type="entry name" value="WWE"/>
    <property type="match status" value="1"/>
</dbReference>
<accession>A0A818UD35</accession>
<dbReference type="Proteomes" id="UP000663870">
    <property type="component" value="Unassembled WGS sequence"/>
</dbReference>
<keyword evidence="3 6" id="KW-0808">Transferase</keyword>
<dbReference type="GO" id="GO:0005737">
    <property type="term" value="C:cytoplasm"/>
    <property type="evidence" value="ECO:0007669"/>
    <property type="project" value="TreeGrafter"/>
</dbReference>
<dbReference type="PANTHER" id="PTHR14453">
    <property type="entry name" value="PARP/ZINC FINGER CCCH TYPE DOMAIN CONTAINING PROTEIN"/>
    <property type="match status" value="1"/>
</dbReference>
<feature type="domain" description="WWE" evidence="7">
    <location>
        <begin position="75"/>
        <end position="154"/>
    </location>
</feature>
<dbReference type="GO" id="GO:0005634">
    <property type="term" value="C:nucleus"/>
    <property type="evidence" value="ECO:0007669"/>
    <property type="project" value="UniProtKB-SubCell"/>
</dbReference>
<dbReference type="Gene3D" id="3.90.228.10">
    <property type="match status" value="1"/>
</dbReference>
<dbReference type="Proteomes" id="UP000663889">
    <property type="component" value="Unassembled WGS sequence"/>
</dbReference>
<dbReference type="EMBL" id="CAJOBE010000990">
    <property type="protein sequence ID" value="CAF3705077.1"/>
    <property type="molecule type" value="Genomic_DNA"/>
</dbReference>
<dbReference type="Proteomes" id="UP000663836">
    <property type="component" value="Unassembled WGS sequence"/>
</dbReference>
<dbReference type="Pfam" id="PF00644">
    <property type="entry name" value="PARP"/>
    <property type="match status" value="1"/>
</dbReference>
<dbReference type="PROSITE" id="PS51059">
    <property type="entry name" value="PARP_CATALYTIC"/>
    <property type="match status" value="1"/>
</dbReference>